<dbReference type="GO" id="GO:0009279">
    <property type="term" value="C:cell outer membrane"/>
    <property type="evidence" value="ECO:0007669"/>
    <property type="project" value="UniProtKB-SubCell"/>
</dbReference>
<keyword evidence="2" id="KW-0472">Membrane</keyword>
<feature type="chain" id="PRO_5017065647" evidence="4">
    <location>
        <begin position="21"/>
        <end position="782"/>
    </location>
</feature>
<evidence type="ECO:0000256" key="1">
    <source>
        <dbReference type="ARBA" id="ARBA00004442"/>
    </source>
</evidence>
<dbReference type="RefSeq" id="WP_112747394.1">
    <property type="nucleotide sequence ID" value="NZ_QMFY01000006.1"/>
</dbReference>
<evidence type="ECO:0000256" key="3">
    <source>
        <dbReference type="ARBA" id="ARBA00023237"/>
    </source>
</evidence>
<evidence type="ECO:0000256" key="2">
    <source>
        <dbReference type="ARBA" id="ARBA00023136"/>
    </source>
</evidence>
<keyword evidence="3" id="KW-0998">Cell outer membrane</keyword>
<evidence type="ECO:0000313" key="5">
    <source>
        <dbReference type="EMBL" id="RAW00594.1"/>
    </source>
</evidence>
<comment type="caution">
    <text evidence="5">The sequence shown here is derived from an EMBL/GenBank/DDBJ whole genome shotgun (WGS) entry which is preliminary data.</text>
</comment>
<sequence>MKLKLFVLAIGCVLFSAAYAQKIQQTVRGTIVDQDSQVPIVGASVMVINSNPLIGALTDENGNFRLSNVPIGRVTLKVSFIGYEDRIVPNILIGSAKEVIQNITLVESVSKLDEVVVLGDQEKGEILNEMAVVSARTFSVEETQRFAGSFDDPARMAAGFAGVNGNAEGNNDIIVRGNSSRGILWRLEGIAIPNPNHFAGEGTTGGPINALNSHMLANSDFFTGAFAPEYGDATSGVFDMKLKNGNNEQREYSASISTLGLDMSAEGPFKKGYNGSYLVNYRYSSLDLLDRAGVVDFGGVPRYQDLSFKIALPAGGKHNFSIFGLGGVSSIDEEDKDEEDENTIISKANVTNRLGIAGITHTYQLNDNIYIRSALAGTGTSFEFDEQIPTVDQVFNTTSIGKFTKSSLIGTTAFNYKLNAKHKIETGVIFTRNSFNMKSDDWNYDEDQLINELDEDGSSTMFQAYASWKYRATEKMTFISGLHYLHFALNDNYSVEPRVAMHWQFKERQAFTVGFGLHSKLDGVATYLAKQFNEDGTFSQPNKNLGIGKSAHFVVGYDNQIGERTHLKVETYYQHLFDVPVENSFSSAFSLLNETDGYTTRALVNDGKGKNYGVEFTLERYLHDGFYYMSTLSLFRSLYTAKDGIERKSAFDNNYVANLIGGKEFRMGNPNKNRVFFANTKIVLIGGKRFSPIDLEASRERGEEVRNDAEPFTAKSNDIFRLDLAIGIRRNRARTTTELKFDVQNILNNQVVVNEYYVPATQGIDKGRQLGLLPTISYKISF</sequence>
<dbReference type="Gene3D" id="2.60.40.1120">
    <property type="entry name" value="Carboxypeptidase-like, regulatory domain"/>
    <property type="match status" value="1"/>
</dbReference>
<keyword evidence="6" id="KW-1185">Reference proteome</keyword>
<proteinExistence type="predicted"/>
<gene>
    <name evidence="5" type="ORF">DQQ10_13445</name>
</gene>
<evidence type="ECO:0000313" key="6">
    <source>
        <dbReference type="Proteomes" id="UP000251889"/>
    </source>
</evidence>
<dbReference type="AlphaFoldDB" id="A0A364Y1K8"/>
<evidence type="ECO:0000256" key="4">
    <source>
        <dbReference type="SAM" id="SignalP"/>
    </source>
</evidence>
<accession>A0A364Y1K8</accession>
<dbReference type="EMBL" id="QMFY01000006">
    <property type="protein sequence ID" value="RAW00594.1"/>
    <property type="molecule type" value="Genomic_DNA"/>
</dbReference>
<keyword evidence="4" id="KW-0732">Signal</keyword>
<dbReference type="OrthoDB" id="9804995at2"/>
<dbReference type="Gene3D" id="2.170.130.10">
    <property type="entry name" value="TonB-dependent receptor, plug domain"/>
    <property type="match status" value="1"/>
</dbReference>
<comment type="subcellular location">
    <subcellularLocation>
        <location evidence="1">Cell outer membrane</location>
    </subcellularLocation>
</comment>
<organism evidence="5 6">
    <name type="scientific">Pseudochryseolinea flava</name>
    <dbReference type="NCBI Taxonomy" id="2059302"/>
    <lineage>
        <taxon>Bacteria</taxon>
        <taxon>Pseudomonadati</taxon>
        <taxon>Bacteroidota</taxon>
        <taxon>Cytophagia</taxon>
        <taxon>Cytophagales</taxon>
        <taxon>Fulvivirgaceae</taxon>
        <taxon>Pseudochryseolinea</taxon>
    </lineage>
</organism>
<keyword evidence="5" id="KW-0675">Receptor</keyword>
<name>A0A364Y1K8_9BACT</name>
<dbReference type="InterPro" id="IPR036942">
    <property type="entry name" value="Beta-barrel_TonB_sf"/>
</dbReference>
<dbReference type="Pfam" id="PF13715">
    <property type="entry name" value="CarbopepD_reg_2"/>
    <property type="match status" value="1"/>
</dbReference>
<dbReference type="SUPFAM" id="SSF56935">
    <property type="entry name" value="Porins"/>
    <property type="match status" value="1"/>
</dbReference>
<dbReference type="Gene3D" id="2.40.170.20">
    <property type="entry name" value="TonB-dependent receptor, beta-barrel domain"/>
    <property type="match status" value="1"/>
</dbReference>
<reference evidence="5 6" key="1">
    <citation type="submission" date="2018-06" db="EMBL/GenBank/DDBJ databases">
        <title>Chryseolinea flavus sp. nov., a member of the phylum Bacteroidetes isolated from soil.</title>
        <authorList>
            <person name="Li Y."/>
            <person name="Wang J."/>
        </authorList>
    </citation>
    <scope>NUCLEOTIDE SEQUENCE [LARGE SCALE GENOMIC DNA]</scope>
    <source>
        <strain evidence="5 6">SDU1-6</strain>
    </source>
</reference>
<dbReference type="SUPFAM" id="SSF49464">
    <property type="entry name" value="Carboxypeptidase regulatory domain-like"/>
    <property type="match status" value="1"/>
</dbReference>
<protein>
    <submittedName>
        <fullName evidence="5">TonB-dependent receptor</fullName>
    </submittedName>
</protein>
<dbReference type="InterPro" id="IPR037066">
    <property type="entry name" value="Plug_dom_sf"/>
</dbReference>
<dbReference type="Proteomes" id="UP000251889">
    <property type="component" value="Unassembled WGS sequence"/>
</dbReference>
<dbReference type="InterPro" id="IPR008969">
    <property type="entry name" value="CarboxyPept-like_regulatory"/>
</dbReference>
<feature type="signal peptide" evidence="4">
    <location>
        <begin position="1"/>
        <end position="20"/>
    </location>
</feature>